<dbReference type="EMBL" id="CAMGYJ010000007">
    <property type="protein sequence ID" value="CAI0448202.1"/>
    <property type="molecule type" value="Genomic_DNA"/>
</dbReference>
<feature type="active site" description="Nucleophile" evidence="1">
    <location>
        <position position="159"/>
    </location>
</feature>
<evidence type="ECO:0000313" key="3">
    <source>
        <dbReference type="Proteomes" id="UP001154282"/>
    </source>
</evidence>
<evidence type="ECO:0000313" key="2">
    <source>
        <dbReference type="EMBL" id="CAI0448202.1"/>
    </source>
</evidence>
<dbReference type="InterPro" id="IPR052419">
    <property type="entry name" value="5_3-deoxyribonucleotidase-like"/>
</dbReference>
<name>A0AAV0MPH5_9ROSI</name>
<evidence type="ECO:0008006" key="4">
    <source>
        <dbReference type="Google" id="ProtNLM"/>
    </source>
</evidence>
<dbReference type="Gene3D" id="3.40.50.1000">
    <property type="entry name" value="HAD superfamily/HAD-like"/>
    <property type="match status" value="1"/>
</dbReference>
<sequence length="357" mass="40198">MLRRQTGLLLSSIAARHRFPVMPCLNRGGADPFCRNVSSLSNQPSLPSVELSRRRLALRDGVSDNVLSGGNSSLKSVSSLGLTLKCCHDHRKKTLNDQRARTLSPFYQSVRHSKSPIEEINGRSATNAGLVNGHTVRQGGQPLGFSRMSATNRVVVAVDVDEVLGNFVSALNRFIADRYSMNHSVSEYHVYEFFKIWNCSRDEADIRVHEFFKTTYFKNGIYPLPGAQQVLHKLSSLCKLSVVTSRQNVIKDHTVDWLDKHYPGLFHEIHFGNHFALQGESKPKSEICRSLGAELLIDDNPRYAMECAEAGIRVLLFDYENSYPWCKSDSVEQHPLVTKVYNWEQVEKHVVSLIAAP</sequence>
<dbReference type="GO" id="GO:0008253">
    <property type="term" value="F:5'-nucleotidase activity"/>
    <property type="evidence" value="ECO:0007669"/>
    <property type="project" value="InterPro"/>
</dbReference>
<accession>A0AAV0MPH5</accession>
<dbReference type="AlphaFoldDB" id="A0AAV0MPH5"/>
<dbReference type="PANTHER" id="PTHR35134">
    <property type="entry name" value="NUCLEOTIDASE YQFW-RELATED"/>
    <property type="match status" value="1"/>
</dbReference>
<reference evidence="2" key="1">
    <citation type="submission" date="2022-08" db="EMBL/GenBank/DDBJ databases">
        <authorList>
            <person name="Gutierrez-Valencia J."/>
        </authorList>
    </citation>
    <scope>NUCLEOTIDE SEQUENCE</scope>
</reference>
<gene>
    <name evidence="2" type="ORF">LITE_LOCUS29699</name>
</gene>
<dbReference type="InterPro" id="IPR010708">
    <property type="entry name" value="5'(3')-deoxyribonucleotidase"/>
</dbReference>
<organism evidence="2 3">
    <name type="scientific">Linum tenue</name>
    <dbReference type="NCBI Taxonomy" id="586396"/>
    <lineage>
        <taxon>Eukaryota</taxon>
        <taxon>Viridiplantae</taxon>
        <taxon>Streptophyta</taxon>
        <taxon>Embryophyta</taxon>
        <taxon>Tracheophyta</taxon>
        <taxon>Spermatophyta</taxon>
        <taxon>Magnoliopsida</taxon>
        <taxon>eudicotyledons</taxon>
        <taxon>Gunneridae</taxon>
        <taxon>Pentapetalae</taxon>
        <taxon>rosids</taxon>
        <taxon>fabids</taxon>
        <taxon>Malpighiales</taxon>
        <taxon>Linaceae</taxon>
        <taxon>Linum</taxon>
    </lineage>
</organism>
<dbReference type="SUPFAM" id="SSF56784">
    <property type="entry name" value="HAD-like"/>
    <property type="match status" value="1"/>
</dbReference>
<protein>
    <recommendedName>
        <fullName evidence="4">Tac7077</fullName>
    </recommendedName>
</protein>
<evidence type="ECO:0000256" key="1">
    <source>
        <dbReference type="PIRSR" id="PIRSR610708-1"/>
    </source>
</evidence>
<keyword evidence="3" id="KW-1185">Reference proteome</keyword>
<dbReference type="GO" id="GO:0009264">
    <property type="term" value="P:deoxyribonucleotide catabolic process"/>
    <property type="evidence" value="ECO:0007669"/>
    <property type="project" value="InterPro"/>
</dbReference>
<dbReference type="Pfam" id="PF06941">
    <property type="entry name" value="NT5C"/>
    <property type="match status" value="1"/>
</dbReference>
<comment type="caution">
    <text evidence="2">The sequence shown here is derived from an EMBL/GenBank/DDBJ whole genome shotgun (WGS) entry which is preliminary data.</text>
</comment>
<dbReference type="InterPro" id="IPR023214">
    <property type="entry name" value="HAD_sf"/>
</dbReference>
<dbReference type="Proteomes" id="UP001154282">
    <property type="component" value="Unassembled WGS sequence"/>
</dbReference>
<feature type="active site" description="Proton donor" evidence="1">
    <location>
        <position position="161"/>
    </location>
</feature>
<dbReference type="InterPro" id="IPR036412">
    <property type="entry name" value="HAD-like_sf"/>
</dbReference>
<dbReference type="PANTHER" id="PTHR35134:SF2">
    <property type="entry name" value="NUCLEOTIDASE YQFW-RELATED"/>
    <property type="match status" value="1"/>
</dbReference>
<proteinExistence type="predicted"/>